<feature type="transmembrane region" description="Helical" evidence="1">
    <location>
        <begin position="20"/>
        <end position="40"/>
    </location>
</feature>
<keyword evidence="1" id="KW-0812">Transmembrane</keyword>
<dbReference type="Proteomes" id="UP000249886">
    <property type="component" value="Unassembled WGS sequence"/>
</dbReference>
<organism evidence="3 4">
    <name type="scientific">Corynebacterium matruchotii</name>
    <dbReference type="NCBI Taxonomy" id="43768"/>
    <lineage>
        <taxon>Bacteria</taxon>
        <taxon>Bacillati</taxon>
        <taxon>Actinomycetota</taxon>
        <taxon>Actinomycetes</taxon>
        <taxon>Mycobacteriales</taxon>
        <taxon>Corynebacteriaceae</taxon>
        <taxon>Corynebacterium</taxon>
    </lineage>
</organism>
<gene>
    <name evidence="2" type="ORF">HBA49_07430</name>
    <name evidence="3" type="ORF">NCTC10254_00781</name>
</gene>
<dbReference type="AlphaFoldDB" id="A0A6H9XES5"/>
<accession>A0A6H9XES5</accession>
<reference evidence="2" key="2">
    <citation type="submission" date="2020-03" db="EMBL/GenBank/DDBJ databases">
        <authorList>
            <person name="Johnston C.D."/>
            <person name="Cotton S.L."/>
            <person name="Dewhirst F.E."/>
        </authorList>
    </citation>
    <scope>NUCLEOTIDE SEQUENCE [LARGE SCALE GENOMIC DNA]</scope>
    <source>
        <strain evidence="2">ATCC 14266</strain>
    </source>
</reference>
<proteinExistence type="predicted"/>
<protein>
    <submittedName>
        <fullName evidence="3">Uncharacterized protein</fullName>
    </submittedName>
</protein>
<keyword evidence="1" id="KW-0472">Membrane</keyword>
<name>A0A6H9XES5_9CORY</name>
<reference evidence="3 4" key="1">
    <citation type="submission" date="2018-06" db="EMBL/GenBank/DDBJ databases">
        <authorList>
            <consortium name="Pathogen Informatics"/>
            <person name="Doyle S."/>
        </authorList>
    </citation>
    <scope>NUCLEOTIDE SEQUENCE [LARGE SCALE GENOMIC DNA]</scope>
    <source>
        <strain evidence="3 4">NCTC10254</strain>
    </source>
</reference>
<dbReference type="EMBL" id="UARK01000001">
    <property type="protein sequence ID" value="SPW24403.1"/>
    <property type="molecule type" value="Genomic_DNA"/>
</dbReference>
<feature type="transmembrane region" description="Helical" evidence="1">
    <location>
        <begin position="74"/>
        <end position="101"/>
    </location>
</feature>
<evidence type="ECO:0000313" key="3">
    <source>
        <dbReference type="EMBL" id="SPW24403.1"/>
    </source>
</evidence>
<evidence type="ECO:0000256" key="1">
    <source>
        <dbReference type="SAM" id="Phobius"/>
    </source>
</evidence>
<dbReference type="EMBL" id="CP050134">
    <property type="protein sequence ID" value="QIP45362.1"/>
    <property type="molecule type" value="Genomic_DNA"/>
</dbReference>
<evidence type="ECO:0000313" key="2">
    <source>
        <dbReference type="EMBL" id="QIP45362.1"/>
    </source>
</evidence>
<keyword evidence="1" id="KW-1133">Transmembrane helix</keyword>
<evidence type="ECO:0000313" key="4">
    <source>
        <dbReference type="Proteomes" id="UP000249886"/>
    </source>
</evidence>
<sequence length="109" mass="12135">MSPAQKFFPTYFRPRNQYEIASGLCSVLIVLCPLIGHMAFQLFPQGIFSAIIYTIPLGIIPGILAILSRSVRCVVLALCTAIFPITFFFVHSFIVTILYFISFGKIVLA</sequence>
<feature type="transmembrane region" description="Helical" evidence="1">
    <location>
        <begin position="46"/>
        <end position="67"/>
    </location>
</feature>